<dbReference type="InterPro" id="IPR005524">
    <property type="entry name" value="DUF318"/>
</dbReference>
<dbReference type="RefSeq" id="WP_050351822.1">
    <property type="nucleotide sequence ID" value="NZ_CP073011.1"/>
</dbReference>
<feature type="transmembrane region" description="Helical" evidence="7">
    <location>
        <begin position="241"/>
        <end position="262"/>
    </location>
</feature>
<evidence type="ECO:0000256" key="5">
    <source>
        <dbReference type="ARBA" id="ARBA00022989"/>
    </source>
</evidence>
<feature type="transmembrane region" description="Helical" evidence="7">
    <location>
        <begin position="6"/>
        <end position="31"/>
    </location>
</feature>
<feature type="transmembrane region" description="Helical" evidence="7">
    <location>
        <begin position="204"/>
        <end position="221"/>
    </location>
</feature>
<dbReference type="Pfam" id="PF03773">
    <property type="entry name" value="ArsP_1"/>
    <property type="match status" value="1"/>
</dbReference>
<evidence type="ECO:0000256" key="4">
    <source>
        <dbReference type="ARBA" id="ARBA00022692"/>
    </source>
</evidence>
<sequence length="292" mass="31761">MDWMGFLQNFLVLFLELTALFIVISFLVSLLQQVVTEEKIKSILQKGNKATGYISGTLLGALTPFCSCSTIPILAGLLSSGAPFGPSISFLISSPLLNPVIVILLWKLLGFKITAFYVISMFFFAVLAGLIFNTLGLEKHLRNVKIRRSQNGEGQKESKWIIALKDAWSFFYPVLPYLLVGVLIGAVIHDFIPADFISSIAGKDHPFAIPVAAIIGIPMYIRVETMIPISEALVSKGMSMGAVIALIIGGAGASLPEILLLNKLFKPRLLTAFIVSILIGATVTGYILYFTF</sequence>
<dbReference type="GO" id="GO:0005886">
    <property type="term" value="C:plasma membrane"/>
    <property type="evidence" value="ECO:0007669"/>
    <property type="project" value="UniProtKB-SubCell"/>
</dbReference>
<feature type="transmembrane region" description="Helical" evidence="7">
    <location>
        <begin position="87"/>
        <end position="106"/>
    </location>
</feature>
<accession>A0A0L0QL96</accession>
<dbReference type="OrthoDB" id="9777774at2"/>
<dbReference type="GeneID" id="66872383"/>
<comment type="caution">
    <text evidence="8">The sequence shown here is derived from an EMBL/GenBank/DDBJ whole genome shotgun (WGS) entry which is preliminary data.</text>
</comment>
<dbReference type="InterPro" id="IPR053166">
    <property type="entry name" value="UPF0718_permease"/>
</dbReference>
<feature type="transmembrane region" description="Helical" evidence="7">
    <location>
        <begin position="52"/>
        <end position="75"/>
    </location>
</feature>
<evidence type="ECO:0000256" key="7">
    <source>
        <dbReference type="SAM" id="Phobius"/>
    </source>
</evidence>
<evidence type="ECO:0000256" key="3">
    <source>
        <dbReference type="ARBA" id="ARBA00022475"/>
    </source>
</evidence>
<keyword evidence="9" id="KW-1185">Reference proteome</keyword>
<organism evidence="8 9">
    <name type="scientific">Virgibacillus pantothenticus</name>
    <dbReference type="NCBI Taxonomy" id="1473"/>
    <lineage>
        <taxon>Bacteria</taxon>
        <taxon>Bacillati</taxon>
        <taxon>Bacillota</taxon>
        <taxon>Bacilli</taxon>
        <taxon>Bacillales</taxon>
        <taxon>Bacillaceae</taxon>
        <taxon>Virgibacillus</taxon>
    </lineage>
</organism>
<keyword evidence="3" id="KW-1003">Cell membrane</keyword>
<comment type="subcellular location">
    <subcellularLocation>
        <location evidence="1">Cell membrane</location>
        <topology evidence="1">Multi-pass membrane protein</topology>
    </subcellularLocation>
</comment>
<evidence type="ECO:0000313" key="9">
    <source>
        <dbReference type="Proteomes" id="UP000036780"/>
    </source>
</evidence>
<gene>
    <name evidence="8" type="ORF">AFK71_12325</name>
</gene>
<feature type="transmembrane region" description="Helical" evidence="7">
    <location>
        <begin position="113"/>
        <end position="132"/>
    </location>
</feature>
<dbReference type="Proteomes" id="UP000036780">
    <property type="component" value="Unassembled WGS sequence"/>
</dbReference>
<evidence type="ECO:0000256" key="6">
    <source>
        <dbReference type="ARBA" id="ARBA00023136"/>
    </source>
</evidence>
<keyword evidence="6 7" id="KW-0472">Membrane</keyword>
<evidence type="ECO:0000256" key="2">
    <source>
        <dbReference type="ARBA" id="ARBA00006386"/>
    </source>
</evidence>
<dbReference type="PATRIC" id="fig|1473.5.peg.1031"/>
<proteinExistence type="inferred from homology"/>
<keyword evidence="4 7" id="KW-0812">Transmembrane</keyword>
<dbReference type="AlphaFoldDB" id="A0A0L0QL96"/>
<dbReference type="PANTHER" id="PTHR42775">
    <property type="entry name" value="PERMEASE RV2963-RELATED"/>
    <property type="match status" value="1"/>
</dbReference>
<evidence type="ECO:0000313" key="8">
    <source>
        <dbReference type="EMBL" id="KNE19294.1"/>
    </source>
</evidence>
<evidence type="ECO:0000256" key="1">
    <source>
        <dbReference type="ARBA" id="ARBA00004651"/>
    </source>
</evidence>
<reference evidence="9" key="1">
    <citation type="submission" date="2015-07" db="EMBL/GenBank/DDBJ databases">
        <title>Fjat-10053 dsm26.</title>
        <authorList>
            <person name="Liu B."/>
            <person name="Wang J."/>
            <person name="Zhu Y."/>
            <person name="Liu G."/>
            <person name="Chen Q."/>
            <person name="Chen Z."/>
            <person name="Lan J."/>
            <person name="Che J."/>
            <person name="Ge C."/>
            <person name="Shi H."/>
            <person name="Pan Z."/>
            <person name="Liu X."/>
        </authorList>
    </citation>
    <scope>NUCLEOTIDE SEQUENCE [LARGE SCALE GENOMIC DNA]</scope>
    <source>
        <strain evidence="9">DSM 26</strain>
    </source>
</reference>
<dbReference type="EMBL" id="LGTO01000007">
    <property type="protein sequence ID" value="KNE19294.1"/>
    <property type="molecule type" value="Genomic_DNA"/>
</dbReference>
<name>A0A0L0QL96_VIRPA</name>
<protein>
    <submittedName>
        <fullName evidence="8">Permease</fullName>
    </submittedName>
</protein>
<dbReference type="PANTHER" id="PTHR42775:SF2">
    <property type="entry name" value="PERMEASE"/>
    <property type="match status" value="1"/>
</dbReference>
<feature type="transmembrane region" description="Helical" evidence="7">
    <location>
        <begin position="170"/>
        <end position="192"/>
    </location>
</feature>
<feature type="transmembrane region" description="Helical" evidence="7">
    <location>
        <begin position="269"/>
        <end position="289"/>
    </location>
</feature>
<keyword evidence="5 7" id="KW-1133">Transmembrane helix</keyword>
<comment type="similarity">
    <text evidence="2">Belongs to the UPF0718 family.</text>
</comment>